<dbReference type="GO" id="GO:0016787">
    <property type="term" value="F:hydrolase activity"/>
    <property type="evidence" value="ECO:0007669"/>
    <property type="project" value="UniProtKB-UniRule"/>
</dbReference>
<evidence type="ECO:0000256" key="5">
    <source>
        <dbReference type="ARBA" id="ARBA00023235"/>
    </source>
</evidence>
<protein>
    <recommendedName>
        <fullName evidence="7">DNA 3'-5' helicase</fullName>
        <ecNumber evidence="7">5.6.2.4</ecNumber>
    </recommendedName>
</protein>
<comment type="catalytic activity">
    <reaction evidence="6">
        <text>Couples ATP hydrolysis with the unwinding of duplex DNA by translocating in the 3'-5' direction.</text>
        <dbReference type="EC" id="5.6.2.4"/>
    </reaction>
</comment>
<evidence type="ECO:0000313" key="11">
    <source>
        <dbReference type="EMBL" id="SUA48877.1"/>
    </source>
</evidence>
<dbReference type="Pfam" id="PF01396">
    <property type="entry name" value="Zn_ribbon_Top1"/>
    <property type="match status" value="2"/>
</dbReference>
<gene>
    <name evidence="11" type="primary">rep_2</name>
    <name evidence="11" type="ORF">NCTC12229_02301</name>
</gene>
<dbReference type="GO" id="GO:0005829">
    <property type="term" value="C:cytosol"/>
    <property type="evidence" value="ECO:0007669"/>
    <property type="project" value="TreeGrafter"/>
</dbReference>
<evidence type="ECO:0000256" key="3">
    <source>
        <dbReference type="ARBA" id="ARBA00022806"/>
    </source>
</evidence>
<dbReference type="InterPro" id="IPR000212">
    <property type="entry name" value="DNA_helicase_UvrD/REP"/>
</dbReference>
<evidence type="ECO:0000259" key="10">
    <source>
        <dbReference type="PROSITE" id="PS51198"/>
    </source>
</evidence>
<evidence type="ECO:0000256" key="7">
    <source>
        <dbReference type="ARBA" id="ARBA00034808"/>
    </source>
</evidence>
<dbReference type="Gene3D" id="3.40.50.300">
    <property type="entry name" value="P-loop containing nucleotide triphosphate hydrolases"/>
    <property type="match status" value="3"/>
</dbReference>
<dbReference type="RefSeq" id="WP_115135103.1">
    <property type="nucleotide sequence ID" value="NZ_UGRS01000003.1"/>
</dbReference>
<evidence type="ECO:0000256" key="4">
    <source>
        <dbReference type="ARBA" id="ARBA00022840"/>
    </source>
</evidence>
<dbReference type="PANTHER" id="PTHR11070">
    <property type="entry name" value="UVRD / RECB / PCRA DNA HELICASE FAMILY MEMBER"/>
    <property type="match status" value="1"/>
</dbReference>
<evidence type="ECO:0000313" key="12">
    <source>
        <dbReference type="Proteomes" id="UP000254055"/>
    </source>
</evidence>
<sequence>MNLDSKNKLSVISAKPTFWGKWFGSIKVITLRSDKIICTTKKNVCTEYELSNITDLPRIEHSFFGTKIIFRYNNNDIVFTKLSKIQTIALFDILIKQVKSNVQKILDKILNIFATYAEYQYLRDSNVAILEQDLNPFFSWYETQKAWFIEQFDSKLNERLNYISSFFPLSKANIKKIRKVYENHILQKRKHFFDVIESNSLTEQQRLAVIRNNDINMVLAAAGTGKTSVMVAKALDLIDSGAVQGNEILILAYNRAAAKELTQRLKERSEKAGILLSRQPFISTFHTLGRQIIKNCGYSVYLSKFEEDSKLVDIWLNQWIENYIRKSSKNLKTFLRFSFHPADPLEFQTQEEYECYIRDNEYRTLQGERVRGYQELLIANWLFLNNVPYKYEARYCSKRRIEIGIDYKPDFYLGNGIYLEHFGIDRKGRTRIGIDAKKYNENIIEKRNLHNECGTTLLETYHYNWTEQTLYSRLEELLKQQSIPLTPKTQEEIIDALKKLSVFERNQSRYSKCLKAIRTERLNHEQIVERLQKQKISHASEYATFLMEIHDAYVEELYKANEIDFDDMILQSERLINSGKFRPFWKHILVDEFQDISMARLELLRAIYSKGPHPVWTVVGDDWQSIYRFSGGKLEITTRFDSLIGKHSLTKLEKTYRYNNSIADTAGRFIMANPEQYKKNVETHTKVGFSCVHLHDNYYNGVRDVGAKTLQIFNEIRSIYPNSSIAILARYNYLLREARDKIKNKKNVHFWTFHGSKGLEADYCILLGFSQGKLGFPNQNREEAVVEALLPTLDPYPHSEERRLFYVALTRAKKECYIIADADSPSEFINELLSPEYDIDVMSEKFEKKNRDIFKCPNCSTGYFVKKNSSVSRNGQAKEFYTCSSWPLCGLSPRVCTKCGSPSVDEKTQSICQNPICGHTMPICDKCGRPMVLRQGKYGQFFGCSGYGIKGDSCSNIRKIKV</sequence>
<evidence type="ECO:0000256" key="6">
    <source>
        <dbReference type="ARBA" id="ARBA00034617"/>
    </source>
</evidence>
<feature type="binding site" evidence="9">
    <location>
        <begin position="220"/>
        <end position="227"/>
    </location>
    <ligand>
        <name>ATP</name>
        <dbReference type="ChEBI" id="CHEBI:30616"/>
    </ligand>
</feature>
<keyword evidence="2 9" id="KW-0378">Hydrolase</keyword>
<dbReference type="EC" id="5.6.2.4" evidence="7"/>
<comment type="catalytic activity">
    <reaction evidence="8">
        <text>ATP + H2O = ADP + phosphate + H(+)</text>
        <dbReference type="Rhea" id="RHEA:13065"/>
        <dbReference type="ChEBI" id="CHEBI:15377"/>
        <dbReference type="ChEBI" id="CHEBI:15378"/>
        <dbReference type="ChEBI" id="CHEBI:30616"/>
        <dbReference type="ChEBI" id="CHEBI:43474"/>
        <dbReference type="ChEBI" id="CHEBI:456216"/>
        <dbReference type="EC" id="5.6.2.4"/>
    </reaction>
</comment>
<reference evidence="11 12" key="1">
    <citation type="submission" date="2018-06" db="EMBL/GenBank/DDBJ databases">
        <authorList>
            <consortium name="Pathogen Informatics"/>
            <person name="Doyle S."/>
        </authorList>
    </citation>
    <scope>NUCLEOTIDE SEQUENCE [LARGE SCALE GENOMIC DNA]</scope>
    <source>
        <strain evidence="11 12">NCTC12229</strain>
    </source>
</reference>
<dbReference type="GO" id="GO:0003677">
    <property type="term" value="F:DNA binding"/>
    <property type="evidence" value="ECO:0007669"/>
    <property type="project" value="InterPro"/>
</dbReference>
<name>A0A378X782_9NEIS</name>
<proteinExistence type="predicted"/>
<dbReference type="PANTHER" id="PTHR11070:SF63">
    <property type="entry name" value="DNA HELICASE IV"/>
    <property type="match status" value="1"/>
</dbReference>
<dbReference type="Proteomes" id="UP000254055">
    <property type="component" value="Unassembled WGS sequence"/>
</dbReference>
<dbReference type="EMBL" id="UGRS01000003">
    <property type="protein sequence ID" value="SUA48877.1"/>
    <property type="molecule type" value="Genomic_DNA"/>
</dbReference>
<dbReference type="Pfam" id="PF00580">
    <property type="entry name" value="UvrD-helicase"/>
    <property type="match status" value="2"/>
</dbReference>
<dbReference type="GO" id="GO:0006265">
    <property type="term" value="P:DNA topological change"/>
    <property type="evidence" value="ECO:0007669"/>
    <property type="project" value="InterPro"/>
</dbReference>
<dbReference type="Pfam" id="PF13361">
    <property type="entry name" value="UvrD_C"/>
    <property type="match status" value="1"/>
</dbReference>
<dbReference type="PROSITE" id="PS51198">
    <property type="entry name" value="UVRD_HELICASE_ATP_BIND"/>
    <property type="match status" value="1"/>
</dbReference>
<dbReference type="SUPFAM" id="SSF52540">
    <property type="entry name" value="P-loop containing nucleoside triphosphate hydrolases"/>
    <property type="match status" value="1"/>
</dbReference>
<evidence type="ECO:0000256" key="9">
    <source>
        <dbReference type="PROSITE-ProRule" id="PRU00560"/>
    </source>
</evidence>
<feature type="domain" description="UvrD-like helicase ATP-binding" evidence="10">
    <location>
        <begin position="199"/>
        <end position="659"/>
    </location>
</feature>
<evidence type="ECO:0000256" key="8">
    <source>
        <dbReference type="ARBA" id="ARBA00048988"/>
    </source>
</evidence>
<keyword evidence="1 9" id="KW-0547">Nucleotide-binding</keyword>
<dbReference type="InterPro" id="IPR014017">
    <property type="entry name" value="DNA_helicase_UvrD-like_C"/>
</dbReference>
<dbReference type="OrthoDB" id="5298826at2"/>
<evidence type="ECO:0000256" key="1">
    <source>
        <dbReference type="ARBA" id="ARBA00022741"/>
    </source>
</evidence>
<organism evidence="11 12">
    <name type="scientific">Neisseria zoodegmatis</name>
    <dbReference type="NCBI Taxonomy" id="326523"/>
    <lineage>
        <taxon>Bacteria</taxon>
        <taxon>Pseudomonadati</taxon>
        <taxon>Pseudomonadota</taxon>
        <taxon>Betaproteobacteria</taxon>
        <taxon>Neisseriales</taxon>
        <taxon>Neisseriaceae</taxon>
        <taxon>Neisseria</taxon>
    </lineage>
</organism>
<evidence type="ECO:0000256" key="2">
    <source>
        <dbReference type="ARBA" id="ARBA00022801"/>
    </source>
</evidence>
<accession>A0A378X782</accession>
<dbReference type="InterPro" id="IPR014016">
    <property type="entry name" value="UvrD-like_ATP-bd"/>
</dbReference>
<dbReference type="GO" id="GO:0043138">
    <property type="term" value="F:3'-5' DNA helicase activity"/>
    <property type="evidence" value="ECO:0007669"/>
    <property type="project" value="TreeGrafter"/>
</dbReference>
<keyword evidence="4 9" id="KW-0067">ATP-binding</keyword>
<dbReference type="GO" id="GO:0003916">
    <property type="term" value="F:DNA topoisomerase activity"/>
    <property type="evidence" value="ECO:0007669"/>
    <property type="project" value="InterPro"/>
</dbReference>
<dbReference type="Gene3D" id="3.30.65.10">
    <property type="entry name" value="Bacterial Topoisomerase I, domain 1"/>
    <property type="match status" value="1"/>
</dbReference>
<keyword evidence="3 9" id="KW-0347">Helicase</keyword>
<dbReference type="GO" id="GO:0000725">
    <property type="term" value="P:recombinational repair"/>
    <property type="evidence" value="ECO:0007669"/>
    <property type="project" value="TreeGrafter"/>
</dbReference>
<dbReference type="SUPFAM" id="SSF57783">
    <property type="entry name" value="Zinc beta-ribbon"/>
    <property type="match status" value="1"/>
</dbReference>
<keyword evidence="5" id="KW-0413">Isomerase</keyword>
<dbReference type="InterPro" id="IPR027417">
    <property type="entry name" value="P-loop_NTPase"/>
</dbReference>
<dbReference type="AlphaFoldDB" id="A0A378X782"/>
<dbReference type="InterPro" id="IPR013498">
    <property type="entry name" value="Topo_IA_Znf"/>
</dbReference>
<dbReference type="GO" id="GO:0005524">
    <property type="term" value="F:ATP binding"/>
    <property type="evidence" value="ECO:0007669"/>
    <property type="project" value="UniProtKB-UniRule"/>
</dbReference>
<dbReference type="GO" id="GO:0005694">
    <property type="term" value="C:chromosome"/>
    <property type="evidence" value="ECO:0007669"/>
    <property type="project" value="InterPro"/>
</dbReference>
<dbReference type="CDD" id="cd18807">
    <property type="entry name" value="SF1_C_UvrD"/>
    <property type="match status" value="1"/>
</dbReference>